<feature type="non-terminal residue" evidence="1">
    <location>
        <position position="1"/>
    </location>
</feature>
<name>A0ACC3DKM8_9PEZI</name>
<gene>
    <name evidence="1" type="ORF">LTS18_011343</name>
</gene>
<evidence type="ECO:0000313" key="2">
    <source>
        <dbReference type="Proteomes" id="UP001186974"/>
    </source>
</evidence>
<dbReference type="Proteomes" id="UP001186974">
    <property type="component" value="Unassembled WGS sequence"/>
</dbReference>
<comment type="caution">
    <text evidence="1">The sequence shown here is derived from an EMBL/GenBank/DDBJ whole genome shotgun (WGS) entry which is preliminary data.</text>
</comment>
<dbReference type="EMBL" id="JAWDJW010003271">
    <property type="protein sequence ID" value="KAK3077052.1"/>
    <property type="molecule type" value="Genomic_DNA"/>
</dbReference>
<sequence length="186" mass="20479">QWTTSPSTPDPGLGSSADQSLRLSPGTTLSPWASDAPTYGELTKNGQKLTCWEILTVWLGKFVREQQEKGILLTDESMQLQARIILYDSDDPWNQTAADNPEWLDIFKRAHGLVPSKPVSRGWVLEDLGVDVGEMDFEDLVFDQEKWDKDVGESLEAGLREIAEMPCSGFVGAEGGGHGEFCGLSF</sequence>
<protein>
    <submittedName>
        <fullName evidence="1">Uncharacterized protein</fullName>
    </submittedName>
</protein>
<evidence type="ECO:0000313" key="1">
    <source>
        <dbReference type="EMBL" id="KAK3077052.1"/>
    </source>
</evidence>
<reference evidence="1" key="1">
    <citation type="submission" date="2024-09" db="EMBL/GenBank/DDBJ databases">
        <title>Black Yeasts Isolated from many extreme environments.</title>
        <authorList>
            <person name="Coleine C."/>
            <person name="Stajich J.E."/>
            <person name="Selbmann L."/>
        </authorList>
    </citation>
    <scope>NUCLEOTIDE SEQUENCE</scope>
    <source>
        <strain evidence="1">CCFEE 5737</strain>
    </source>
</reference>
<organism evidence="1 2">
    <name type="scientific">Coniosporium uncinatum</name>
    <dbReference type="NCBI Taxonomy" id="93489"/>
    <lineage>
        <taxon>Eukaryota</taxon>
        <taxon>Fungi</taxon>
        <taxon>Dikarya</taxon>
        <taxon>Ascomycota</taxon>
        <taxon>Pezizomycotina</taxon>
        <taxon>Dothideomycetes</taxon>
        <taxon>Dothideomycetes incertae sedis</taxon>
        <taxon>Coniosporium</taxon>
    </lineage>
</organism>
<accession>A0ACC3DKM8</accession>
<keyword evidence="2" id="KW-1185">Reference proteome</keyword>
<proteinExistence type="predicted"/>